<evidence type="ECO:0000313" key="1">
    <source>
        <dbReference type="EMBL" id="GFB02051.1"/>
    </source>
</evidence>
<name>A0A699KQF7_TANCI</name>
<comment type="caution">
    <text evidence="1">The sequence shown here is derived from an EMBL/GenBank/DDBJ whole genome shotgun (WGS) entry which is preliminary data.</text>
</comment>
<gene>
    <name evidence="1" type="ORF">Tci_674022</name>
</gene>
<feature type="non-terminal residue" evidence="1">
    <location>
        <position position="1"/>
    </location>
</feature>
<protein>
    <submittedName>
        <fullName evidence="1">Uncharacterized protein</fullName>
    </submittedName>
</protein>
<dbReference type="EMBL" id="BKCJ010535015">
    <property type="protein sequence ID" value="GFB02051.1"/>
    <property type="molecule type" value="Genomic_DNA"/>
</dbReference>
<organism evidence="1">
    <name type="scientific">Tanacetum cinerariifolium</name>
    <name type="common">Dalmatian daisy</name>
    <name type="synonym">Chrysanthemum cinerariifolium</name>
    <dbReference type="NCBI Taxonomy" id="118510"/>
    <lineage>
        <taxon>Eukaryota</taxon>
        <taxon>Viridiplantae</taxon>
        <taxon>Streptophyta</taxon>
        <taxon>Embryophyta</taxon>
        <taxon>Tracheophyta</taxon>
        <taxon>Spermatophyta</taxon>
        <taxon>Magnoliopsida</taxon>
        <taxon>eudicotyledons</taxon>
        <taxon>Gunneridae</taxon>
        <taxon>Pentapetalae</taxon>
        <taxon>asterids</taxon>
        <taxon>campanulids</taxon>
        <taxon>Asterales</taxon>
        <taxon>Asteraceae</taxon>
        <taxon>Asteroideae</taxon>
        <taxon>Anthemideae</taxon>
        <taxon>Anthemidinae</taxon>
        <taxon>Tanacetum</taxon>
    </lineage>
</organism>
<dbReference type="AlphaFoldDB" id="A0A699KQF7"/>
<sequence length="118" mass="13021">KLALVKKRGGKTAISNSLVHSYRALSTLRCSDLRTAGAAVKPCQGDSSEFYLITAVHTKMYSELLLGKRSDIKFLIAQMISKSKIKILNHKHAEGTAKNSQENKALRLEVKTYAMTTP</sequence>
<proteinExistence type="predicted"/>
<reference evidence="1" key="1">
    <citation type="journal article" date="2019" name="Sci. Rep.">
        <title>Draft genome of Tanacetum cinerariifolium, the natural source of mosquito coil.</title>
        <authorList>
            <person name="Yamashiro T."/>
            <person name="Shiraishi A."/>
            <person name="Satake H."/>
            <person name="Nakayama K."/>
        </authorList>
    </citation>
    <scope>NUCLEOTIDE SEQUENCE</scope>
</reference>
<accession>A0A699KQF7</accession>